<protein>
    <recommendedName>
        <fullName evidence="4">Secondary thiamine-phosphate synthase enzyme</fullName>
    </recommendedName>
</protein>
<evidence type="ECO:0000313" key="2">
    <source>
        <dbReference type="EMBL" id="GFH60765.1"/>
    </source>
</evidence>
<evidence type="ECO:0008006" key="4">
    <source>
        <dbReference type="Google" id="ProtNLM"/>
    </source>
</evidence>
<evidence type="ECO:0000313" key="3">
    <source>
        <dbReference type="Proteomes" id="UP001054902"/>
    </source>
</evidence>
<feature type="chain" id="PRO_5042285957" description="Secondary thiamine-phosphate synthase enzyme" evidence="1">
    <location>
        <begin position="23"/>
        <end position="235"/>
    </location>
</feature>
<dbReference type="EMBL" id="BLLK01000069">
    <property type="protein sequence ID" value="GFH60765.1"/>
    <property type="molecule type" value="Genomic_DNA"/>
</dbReference>
<evidence type="ECO:0000256" key="1">
    <source>
        <dbReference type="SAM" id="SignalP"/>
    </source>
</evidence>
<dbReference type="InterPro" id="IPR035917">
    <property type="entry name" value="YjbQ-like_sf"/>
</dbReference>
<accession>A0AAD3DCD3</accession>
<keyword evidence="1" id="KW-0732">Signal</keyword>
<gene>
    <name evidence="2" type="ORF">CTEN210_17241</name>
</gene>
<dbReference type="AlphaFoldDB" id="A0AAD3DCD3"/>
<dbReference type="Proteomes" id="UP001054902">
    <property type="component" value="Unassembled WGS sequence"/>
</dbReference>
<name>A0AAD3DCD3_9STRA</name>
<feature type="signal peptide" evidence="1">
    <location>
        <begin position="1"/>
        <end position="22"/>
    </location>
</feature>
<reference evidence="2 3" key="1">
    <citation type="journal article" date="2021" name="Sci. Rep.">
        <title>The genome of the diatom Chaetoceros tenuissimus carries an ancient integrated fragment of an extant virus.</title>
        <authorList>
            <person name="Hongo Y."/>
            <person name="Kimura K."/>
            <person name="Takaki Y."/>
            <person name="Yoshida Y."/>
            <person name="Baba S."/>
            <person name="Kobayashi G."/>
            <person name="Nagasaki K."/>
            <person name="Hano T."/>
            <person name="Tomaru Y."/>
        </authorList>
    </citation>
    <scope>NUCLEOTIDE SEQUENCE [LARGE SCALE GENOMIC DNA]</scope>
    <source>
        <strain evidence="2 3">NIES-3715</strain>
    </source>
</reference>
<sequence>MKIFHTLARSLLVGAAFGGSKGIVAAFATPSNNQPKITKTSHADVTSTPICSYFELQIPTTMEGPPSQRISVEDLTPTIKSILMDSGMKNGSVNVISRHTTTALTINERESRLAQDMEKYFLELAPPDERSSADTAQEGTRYFHNDIDKRPDSAEEAQRCRENGWDIDDPDELQKWRDQEPINAHSHLLSMLLGSSETIPVVDGTLVIGQWQSILMVDLDGPRTRTVGIQLIGYK</sequence>
<dbReference type="Gene3D" id="2.60.120.460">
    <property type="entry name" value="YjbQ-like"/>
    <property type="match status" value="1"/>
</dbReference>
<comment type="caution">
    <text evidence="2">The sequence shown here is derived from an EMBL/GenBank/DDBJ whole genome shotgun (WGS) entry which is preliminary data.</text>
</comment>
<dbReference type="PANTHER" id="PTHR30615">
    <property type="entry name" value="UNCHARACTERIZED PROTEIN YJBQ-RELATED"/>
    <property type="match status" value="1"/>
</dbReference>
<proteinExistence type="predicted"/>
<dbReference type="Pfam" id="PF01894">
    <property type="entry name" value="YjbQ"/>
    <property type="match status" value="1"/>
</dbReference>
<dbReference type="SUPFAM" id="SSF111038">
    <property type="entry name" value="YjbQ-like"/>
    <property type="match status" value="1"/>
</dbReference>
<dbReference type="InterPro" id="IPR001602">
    <property type="entry name" value="UPF0047_YjbQ-like"/>
</dbReference>
<dbReference type="PANTHER" id="PTHR30615:SF16">
    <property type="entry name" value="SECONDARY THIAMINE-PHOSPHATE SYNTHASE ENZYME"/>
    <property type="match status" value="1"/>
</dbReference>
<keyword evidence="3" id="KW-1185">Reference proteome</keyword>
<organism evidence="2 3">
    <name type="scientific">Chaetoceros tenuissimus</name>
    <dbReference type="NCBI Taxonomy" id="426638"/>
    <lineage>
        <taxon>Eukaryota</taxon>
        <taxon>Sar</taxon>
        <taxon>Stramenopiles</taxon>
        <taxon>Ochrophyta</taxon>
        <taxon>Bacillariophyta</taxon>
        <taxon>Coscinodiscophyceae</taxon>
        <taxon>Chaetocerotophycidae</taxon>
        <taxon>Chaetocerotales</taxon>
        <taxon>Chaetocerotaceae</taxon>
        <taxon>Chaetoceros</taxon>
    </lineage>
</organism>